<keyword evidence="2" id="KW-1185">Reference proteome</keyword>
<proteinExistence type="predicted"/>
<evidence type="ECO:0008006" key="3">
    <source>
        <dbReference type="Google" id="ProtNLM"/>
    </source>
</evidence>
<name>A0ABU9X3M7_9MICC</name>
<dbReference type="Proteomes" id="UP001422074">
    <property type="component" value="Unassembled WGS sequence"/>
</dbReference>
<protein>
    <recommendedName>
        <fullName evidence="3">YCII-related domain-containing protein</fullName>
    </recommendedName>
</protein>
<reference evidence="1 2" key="1">
    <citation type="submission" date="2024-05" db="EMBL/GenBank/DDBJ databases">
        <title>Sinomonas sp. nov., isolated from a waste landfill.</title>
        <authorList>
            <person name="Zhao Y."/>
        </authorList>
    </citation>
    <scope>NUCLEOTIDE SEQUENCE [LARGE SCALE GENOMIC DNA]</scope>
    <source>
        <strain evidence="1 2">CCTCC AB2014300</strain>
    </source>
</reference>
<dbReference type="SUPFAM" id="SSF54909">
    <property type="entry name" value="Dimeric alpha+beta barrel"/>
    <property type="match status" value="1"/>
</dbReference>
<dbReference type="InterPro" id="IPR011008">
    <property type="entry name" value="Dimeric_a/b-barrel"/>
</dbReference>
<sequence length="102" mass="11233">MTRFLITYHGMAYPNTEYAVASRRVLREWANRKLGDALVDFGAPLLLAGQLSDGPPFDSVEISGYTIIQASSLSEARELLADHPYLARGATLQIDECMEVDA</sequence>
<dbReference type="EMBL" id="JBDFRB010000013">
    <property type="protein sequence ID" value="MEN2745429.1"/>
    <property type="molecule type" value="Genomic_DNA"/>
</dbReference>
<evidence type="ECO:0000313" key="2">
    <source>
        <dbReference type="Proteomes" id="UP001422074"/>
    </source>
</evidence>
<gene>
    <name evidence="1" type="ORF">ABCQ75_12915</name>
</gene>
<organism evidence="1 2">
    <name type="scientific">Sinomonas halotolerans</name>
    <dbReference type="NCBI Taxonomy" id="1644133"/>
    <lineage>
        <taxon>Bacteria</taxon>
        <taxon>Bacillati</taxon>
        <taxon>Actinomycetota</taxon>
        <taxon>Actinomycetes</taxon>
        <taxon>Micrococcales</taxon>
        <taxon>Micrococcaceae</taxon>
        <taxon>Sinomonas</taxon>
    </lineage>
</organism>
<evidence type="ECO:0000313" key="1">
    <source>
        <dbReference type="EMBL" id="MEN2745429.1"/>
    </source>
</evidence>
<comment type="caution">
    <text evidence="1">The sequence shown here is derived from an EMBL/GenBank/DDBJ whole genome shotgun (WGS) entry which is preliminary data.</text>
</comment>
<accession>A0ABU9X3M7</accession>
<dbReference type="RefSeq" id="WP_345885794.1">
    <property type="nucleotide sequence ID" value="NZ_JBDFRB010000013.1"/>
</dbReference>